<evidence type="ECO:0000256" key="8">
    <source>
        <dbReference type="PIRSR" id="PIRSR602401-1"/>
    </source>
</evidence>
<dbReference type="SUPFAM" id="SSF48264">
    <property type="entry name" value="Cytochrome P450"/>
    <property type="match status" value="1"/>
</dbReference>
<dbReference type="PRINTS" id="PR00385">
    <property type="entry name" value="P450"/>
</dbReference>
<keyword evidence="4 8" id="KW-0479">Metal-binding</keyword>
<accession>A0A2P7Z1C6</accession>
<feature type="binding site" description="axial binding residue" evidence="8">
    <location>
        <position position="418"/>
    </location>
    <ligand>
        <name>heme</name>
        <dbReference type="ChEBI" id="CHEBI:30413"/>
    </ligand>
    <ligandPart>
        <name>Fe</name>
        <dbReference type="ChEBI" id="CHEBI:18248"/>
    </ligandPart>
</feature>
<evidence type="ECO:0000256" key="6">
    <source>
        <dbReference type="ARBA" id="ARBA00023004"/>
    </source>
</evidence>
<evidence type="ECO:0000256" key="5">
    <source>
        <dbReference type="ARBA" id="ARBA00023002"/>
    </source>
</evidence>
<dbReference type="InterPro" id="IPR001128">
    <property type="entry name" value="Cyt_P450"/>
</dbReference>
<comment type="caution">
    <text evidence="9">The sequence shown here is derived from an EMBL/GenBank/DDBJ whole genome shotgun (WGS) entry which is preliminary data.</text>
</comment>
<evidence type="ECO:0000313" key="10">
    <source>
        <dbReference type="Proteomes" id="UP000243723"/>
    </source>
</evidence>
<dbReference type="GO" id="GO:0020037">
    <property type="term" value="F:heme binding"/>
    <property type="evidence" value="ECO:0007669"/>
    <property type="project" value="InterPro"/>
</dbReference>
<sequence>MSILPNFYYTWQGTKHLKVEEVHKRYGDVVRIEPNFISIMSPNSVQAIHGTGSPWVKGYYYTRGSTKTQALVNLASAVDKRVYARKRRIISHAFSEAAIRSYDAVELDKIRLFCKQIADPTTFKGEYKNMSRWFSYLTYDVMGALTFGHQYNMLIKNDDHFIQPLIDTFQHIQIILGCVPWVKRIGVGGIMFLNMASAVKKFKNYVANQVTHRIDQEKAGKRPDDIFKLLLNAEDKKTGEEMEFKELSDEAVVLIIAGSTFPSSATICACLLTSLLLTSDTTGTALSGMSFYLARYPKCYARLKEEIHSTFSDIVDIVSGAKLLTCKYLKACVEEALRMSPGVPSYLVGESSQDGVIDGHNIPAFVNVAVPGWAMHRRSDVFPEPQLYKPERWLTESKEEIDMLRSAHLPLSYGPRACIGKNLALNAIYLTMARVAFLFDIESKDELALEFHVKDHFAAGDKNGPYLKFIPQKV</sequence>
<dbReference type="AlphaFoldDB" id="A0A2P7Z1C6"/>
<dbReference type="EMBL" id="NHZQ01000335">
    <property type="protein sequence ID" value="PSK42020.1"/>
    <property type="molecule type" value="Genomic_DNA"/>
</dbReference>
<dbReference type="GO" id="GO:0016705">
    <property type="term" value="F:oxidoreductase activity, acting on paired donors, with incorporation or reduction of molecular oxygen"/>
    <property type="evidence" value="ECO:0007669"/>
    <property type="project" value="InterPro"/>
</dbReference>
<dbReference type="PANTHER" id="PTHR24305">
    <property type="entry name" value="CYTOCHROME P450"/>
    <property type="match status" value="1"/>
</dbReference>
<reference evidence="9 10" key="1">
    <citation type="submission" date="2017-05" db="EMBL/GenBank/DDBJ databases">
        <title>Draft genome sequence of Elsinoe australis.</title>
        <authorList>
            <person name="Cheng Q."/>
        </authorList>
    </citation>
    <scope>NUCLEOTIDE SEQUENCE [LARGE SCALE GENOMIC DNA]</scope>
    <source>
        <strain evidence="9 10">NL1</strain>
    </source>
</reference>
<keyword evidence="10" id="KW-1185">Reference proteome</keyword>
<evidence type="ECO:0000256" key="3">
    <source>
        <dbReference type="ARBA" id="ARBA00022617"/>
    </source>
</evidence>
<protein>
    <submittedName>
        <fullName evidence="9">Isotrichodermin C-15 hydroxylase</fullName>
    </submittedName>
</protein>
<dbReference type="InterPro" id="IPR050121">
    <property type="entry name" value="Cytochrome_P450_monoxygenase"/>
</dbReference>
<keyword evidence="6 8" id="KW-0408">Iron</keyword>
<comment type="similarity">
    <text evidence="2">Belongs to the cytochrome P450 family.</text>
</comment>
<dbReference type="GO" id="GO:0005506">
    <property type="term" value="F:iron ion binding"/>
    <property type="evidence" value="ECO:0007669"/>
    <property type="project" value="InterPro"/>
</dbReference>
<name>A0A2P7Z1C6_9PEZI</name>
<keyword evidence="7" id="KW-0503">Monooxygenase</keyword>
<keyword evidence="5" id="KW-0560">Oxidoreductase</keyword>
<dbReference type="Proteomes" id="UP000243723">
    <property type="component" value="Unassembled WGS sequence"/>
</dbReference>
<dbReference type="CDD" id="cd11061">
    <property type="entry name" value="CYP67-like"/>
    <property type="match status" value="1"/>
</dbReference>
<dbReference type="GO" id="GO:0004497">
    <property type="term" value="F:monooxygenase activity"/>
    <property type="evidence" value="ECO:0007669"/>
    <property type="project" value="UniProtKB-KW"/>
</dbReference>
<evidence type="ECO:0000256" key="7">
    <source>
        <dbReference type="ARBA" id="ARBA00023033"/>
    </source>
</evidence>
<dbReference type="PANTHER" id="PTHR24305:SF237">
    <property type="entry name" value="CYTOCHROME P450 MONOOXYGENASE ATNE-RELATED"/>
    <property type="match status" value="1"/>
</dbReference>
<evidence type="ECO:0000256" key="2">
    <source>
        <dbReference type="ARBA" id="ARBA00010617"/>
    </source>
</evidence>
<organism evidence="9 10">
    <name type="scientific">Elsinoe australis</name>
    <dbReference type="NCBI Taxonomy" id="40998"/>
    <lineage>
        <taxon>Eukaryota</taxon>
        <taxon>Fungi</taxon>
        <taxon>Dikarya</taxon>
        <taxon>Ascomycota</taxon>
        <taxon>Pezizomycotina</taxon>
        <taxon>Dothideomycetes</taxon>
        <taxon>Dothideomycetidae</taxon>
        <taxon>Myriangiales</taxon>
        <taxon>Elsinoaceae</taxon>
        <taxon>Elsinoe</taxon>
    </lineage>
</organism>
<dbReference type="Gene3D" id="1.10.630.10">
    <property type="entry name" value="Cytochrome P450"/>
    <property type="match status" value="1"/>
</dbReference>
<keyword evidence="3 8" id="KW-0349">Heme</keyword>
<proteinExistence type="inferred from homology"/>
<comment type="cofactor">
    <cofactor evidence="1 8">
        <name>heme</name>
        <dbReference type="ChEBI" id="CHEBI:30413"/>
    </cofactor>
</comment>
<gene>
    <name evidence="9" type="ORF">B9Z65_3934</name>
</gene>
<dbReference type="PRINTS" id="PR00463">
    <property type="entry name" value="EP450I"/>
</dbReference>
<dbReference type="InterPro" id="IPR002401">
    <property type="entry name" value="Cyt_P450_E_grp-I"/>
</dbReference>
<dbReference type="STRING" id="40998.A0A2P7Z1C6"/>
<dbReference type="InterPro" id="IPR036396">
    <property type="entry name" value="Cyt_P450_sf"/>
</dbReference>
<evidence type="ECO:0000256" key="4">
    <source>
        <dbReference type="ARBA" id="ARBA00022723"/>
    </source>
</evidence>
<dbReference type="Pfam" id="PF00067">
    <property type="entry name" value="p450"/>
    <property type="match status" value="1"/>
</dbReference>
<evidence type="ECO:0000256" key="1">
    <source>
        <dbReference type="ARBA" id="ARBA00001971"/>
    </source>
</evidence>
<dbReference type="OrthoDB" id="1470350at2759"/>
<evidence type="ECO:0000313" key="9">
    <source>
        <dbReference type="EMBL" id="PSK42020.1"/>
    </source>
</evidence>